<sequence length="404" mass="47053">MLLTSSYELKTAFAYARSFSLERKLYYIDSQMILLGILDSYANDIAIETADREKMVQWLHALDWEQRPGAPVPTGNKPKVPIMTEAERMLENATYYQKKLGDEQLHPQHIILSLLSIENRCQYKFKSLGIIFETYLEQILLLRKSKADVPFRSPKIKTTYITLFHPLIQLFYGARQKKVAVERYFRDAQTLLQYNDIHKCRMLCQLVLQMQPDHVNALWLSGVTWRVERNFQKALPFYEKVHKKHPHHTGVLAELAHCYSEMGNHEWAHQLYAHALSLNPGSSELLNSLGFECIKLELYVEAISYFDQAIAYDVECAYAYNNKGYVLMHLGFPAAARELIDKSLQINKGNAYAYRNLALLALKDQDEETAREMLYKAQRFHFKRNYGNEVEELLQRLGHQKTTS</sequence>
<keyword evidence="1" id="KW-0677">Repeat</keyword>
<dbReference type="Gene3D" id="1.10.1780.10">
    <property type="entry name" value="Clp, N-terminal domain"/>
    <property type="match status" value="1"/>
</dbReference>
<dbReference type="SUPFAM" id="SSF48452">
    <property type="entry name" value="TPR-like"/>
    <property type="match status" value="1"/>
</dbReference>
<dbReference type="AlphaFoldDB" id="A0A6B9ZMK1"/>
<dbReference type="Proteomes" id="UP000476411">
    <property type="component" value="Chromosome"/>
</dbReference>
<evidence type="ECO:0000313" key="5">
    <source>
        <dbReference type="Proteomes" id="UP000476411"/>
    </source>
</evidence>
<dbReference type="PROSITE" id="PS50005">
    <property type="entry name" value="TPR"/>
    <property type="match status" value="1"/>
</dbReference>
<dbReference type="KEGG" id="chih:GWR21_27390"/>
<protein>
    <submittedName>
        <fullName evidence="4">Tetratricopeptide repeat protein</fullName>
    </submittedName>
</protein>
<feature type="repeat" description="TPR" evidence="3">
    <location>
        <begin position="249"/>
        <end position="282"/>
    </location>
</feature>
<dbReference type="PANTHER" id="PTHR44943">
    <property type="entry name" value="CELLULOSE SYNTHASE OPERON PROTEIN C"/>
    <property type="match status" value="1"/>
</dbReference>
<keyword evidence="2 3" id="KW-0802">TPR repeat</keyword>
<dbReference type="EMBL" id="CP048113">
    <property type="protein sequence ID" value="QHS63177.1"/>
    <property type="molecule type" value="Genomic_DNA"/>
</dbReference>
<dbReference type="RefSeq" id="WP_162334900.1">
    <property type="nucleotide sequence ID" value="NZ_CP048113.1"/>
</dbReference>
<reference evidence="4 5" key="1">
    <citation type="submission" date="2020-01" db="EMBL/GenBank/DDBJ databases">
        <title>Complete genome sequence of Chitinophaga sp. H33E-04 isolated from quinoa roots.</title>
        <authorList>
            <person name="Weon H.-Y."/>
            <person name="Lee S.A."/>
        </authorList>
    </citation>
    <scope>NUCLEOTIDE SEQUENCE [LARGE SCALE GENOMIC DNA]</scope>
    <source>
        <strain evidence="4 5">H33E-04</strain>
    </source>
</reference>
<keyword evidence="5" id="KW-1185">Reference proteome</keyword>
<accession>A0A6B9ZMK1</accession>
<evidence type="ECO:0000256" key="1">
    <source>
        <dbReference type="ARBA" id="ARBA00022737"/>
    </source>
</evidence>
<dbReference type="SMART" id="SM00028">
    <property type="entry name" value="TPR"/>
    <property type="match status" value="6"/>
</dbReference>
<evidence type="ECO:0000256" key="3">
    <source>
        <dbReference type="PROSITE-ProRule" id="PRU00339"/>
    </source>
</evidence>
<gene>
    <name evidence="4" type="ORF">GWR21_27390</name>
</gene>
<evidence type="ECO:0000313" key="4">
    <source>
        <dbReference type="EMBL" id="QHS63177.1"/>
    </source>
</evidence>
<evidence type="ECO:0000256" key="2">
    <source>
        <dbReference type="ARBA" id="ARBA00022803"/>
    </source>
</evidence>
<dbReference type="InterPro" id="IPR036628">
    <property type="entry name" value="Clp_N_dom_sf"/>
</dbReference>
<dbReference type="Gene3D" id="1.25.40.10">
    <property type="entry name" value="Tetratricopeptide repeat domain"/>
    <property type="match status" value="1"/>
</dbReference>
<dbReference type="SUPFAM" id="SSF81923">
    <property type="entry name" value="Double Clp-N motif"/>
    <property type="match status" value="1"/>
</dbReference>
<dbReference type="PANTHER" id="PTHR44943:SF8">
    <property type="entry name" value="TPR REPEAT-CONTAINING PROTEIN MJ0263"/>
    <property type="match status" value="1"/>
</dbReference>
<name>A0A6B9ZMK1_9BACT</name>
<dbReference type="InterPro" id="IPR051685">
    <property type="entry name" value="Ycf3/AcsC/BcsC/TPR_MFPF"/>
</dbReference>
<dbReference type="Pfam" id="PF13432">
    <property type="entry name" value="TPR_16"/>
    <property type="match status" value="1"/>
</dbReference>
<dbReference type="Pfam" id="PF14559">
    <property type="entry name" value="TPR_19"/>
    <property type="match status" value="1"/>
</dbReference>
<proteinExistence type="predicted"/>
<dbReference type="InterPro" id="IPR011990">
    <property type="entry name" value="TPR-like_helical_dom_sf"/>
</dbReference>
<dbReference type="InterPro" id="IPR019734">
    <property type="entry name" value="TPR_rpt"/>
</dbReference>
<organism evidence="4 5">
    <name type="scientific">Chitinophaga agri</name>
    <dbReference type="NCBI Taxonomy" id="2703787"/>
    <lineage>
        <taxon>Bacteria</taxon>
        <taxon>Pseudomonadati</taxon>
        <taxon>Bacteroidota</taxon>
        <taxon>Chitinophagia</taxon>
        <taxon>Chitinophagales</taxon>
        <taxon>Chitinophagaceae</taxon>
        <taxon>Chitinophaga</taxon>
    </lineage>
</organism>